<evidence type="ECO:0000256" key="1">
    <source>
        <dbReference type="ARBA" id="ARBA00022679"/>
    </source>
</evidence>
<proteinExistence type="predicted"/>
<dbReference type="EMBL" id="PQXK01000052">
    <property type="protein sequence ID" value="TGO39559.1"/>
    <property type="molecule type" value="Genomic_DNA"/>
</dbReference>
<gene>
    <name evidence="3" type="ORF">BHYA_0052g00410</name>
</gene>
<accession>A0A4Z1GUX9</accession>
<evidence type="ECO:0000313" key="3">
    <source>
        <dbReference type="EMBL" id="TGO39559.1"/>
    </source>
</evidence>
<protein>
    <recommendedName>
        <fullName evidence="2">Methyltransferase domain-containing protein</fullName>
    </recommendedName>
</protein>
<feature type="domain" description="Methyltransferase" evidence="2">
    <location>
        <begin position="49"/>
        <end position="139"/>
    </location>
</feature>
<dbReference type="SUPFAM" id="SSF53335">
    <property type="entry name" value="S-adenosyl-L-methionine-dependent methyltransferases"/>
    <property type="match status" value="1"/>
</dbReference>
<dbReference type="InterPro" id="IPR041698">
    <property type="entry name" value="Methyltransf_25"/>
</dbReference>
<dbReference type="Gene3D" id="3.40.50.150">
    <property type="entry name" value="Vaccinia Virus protein VP39"/>
    <property type="match status" value="1"/>
</dbReference>
<reference evidence="3 4" key="1">
    <citation type="submission" date="2017-12" db="EMBL/GenBank/DDBJ databases">
        <title>Comparative genomics of Botrytis spp.</title>
        <authorList>
            <person name="Valero-Jimenez C.A."/>
            <person name="Tapia P."/>
            <person name="Veloso J."/>
            <person name="Silva-Moreno E."/>
            <person name="Staats M."/>
            <person name="Valdes J.H."/>
            <person name="Van Kan J.A.L."/>
        </authorList>
    </citation>
    <scope>NUCLEOTIDE SEQUENCE [LARGE SCALE GENOMIC DNA]</scope>
    <source>
        <strain evidence="3 4">Bh0001</strain>
    </source>
</reference>
<dbReference type="Pfam" id="PF13649">
    <property type="entry name" value="Methyltransf_25"/>
    <property type="match status" value="1"/>
</dbReference>
<dbReference type="CDD" id="cd02440">
    <property type="entry name" value="AdoMet_MTases"/>
    <property type="match status" value="1"/>
</dbReference>
<keyword evidence="4" id="KW-1185">Reference proteome</keyword>
<evidence type="ECO:0000313" key="4">
    <source>
        <dbReference type="Proteomes" id="UP000297814"/>
    </source>
</evidence>
<name>A0A4Z1GUX9_9HELO</name>
<evidence type="ECO:0000259" key="2">
    <source>
        <dbReference type="Pfam" id="PF13649"/>
    </source>
</evidence>
<dbReference type="PANTHER" id="PTHR43861">
    <property type="entry name" value="TRANS-ACONITATE 2-METHYLTRANSFERASE-RELATED"/>
    <property type="match status" value="1"/>
</dbReference>
<sequence>MATTGAGSKAGLETFEGINIDYEKAYQNNKFKIACVTKAISILPSGPKVLDVGCGTGIPVSQMLSQAGLDVVGFDISPKMVQLAQSRVKGSFSVADMAEYEVEEETFAGVFMIFAHLQMSYAAVHAAVYKYARALQPGGIIVLGQSPGDHHVKEESAYDETRTYVEDYNIPFMGEPLPTFLMSTKGQRDFFQSMGLEIVSETIDLFQPDNPRCDPEMQQYIIAKRPGDGPISQPLPLPKTK</sequence>
<dbReference type="GO" id="GO:0016740">
    <property type="term" value="F:transferase activity"/>
    <property type="evidence" value="ECO:0007669"/>
    <property type="project" value="UniProtKB-KW"/>
</dbReference>
<dbReference type="InterPro" id="IPR029063">
    <property type="entry name" value="SAM-dependent_MTases_sf"/>
</dbReference>
<dbReference type="Proteomes" id="UP000297814">
    <property type="component" value="Unassembled WGS sequence"/>
</dbReference>
<comment type="caution">
    <text evidence="3">The sequence shown here is derived from an EMBL/GenBank/DDBJ whole genome shotgun (WGS) entry which is preliminary data.</text>
</comment>
<keyword evidence="1" id="KW-0808">Transferase</keyword>
<dbReference type="AlphaFoldDB" id="A0A4Z1GUX9"/>
<organism evidence="3 4">
    <name type="scientific">Botrytis hyacinthi</name>
    <dbReference type="NCBI Taxonomy" id="278943"/>
    <lineage>
        <taxon>Eukaryota</taxon>
        <taxon>Fungi</taxon>
        <taxon>Dikarya</taxon>
        <taxon>Ascomycota</taxon>
        <taxon>Pezizomycotina</taxon>
        <taxon>Leotiomycetes</taxon>
        <taxon>Helotiales</taxon>
        <taxon>Sclerotiniaceae</taxon>
        <taxon>Botrytis</taxon>
    </lineage>
</organism>